<keyword evidence="1" id="KW-0732">Signal</keyword>
<gene>
    <name evidence="2" type="ORF">SDC9_122326</name>
</gene>
<evidence type="ECO:0008006" key="3">
    <source>
        <dbReference type="Google" id="ProtNLM"/>
    </source>
</evidence>
<sequence length="129" mass="14511">MTLNTPLLVETENGNYNLTIEGARATDNRNEFSEKEVKQVVFLDYTYENVSFDKDDLYIDEYAFQVLDDEGNVLDTYPVYDENRTPKDTPVGGKCKASGTFAVPTDSKNLNVTFVRGSQKVAKIIVPIN</sequence>
<evidence type="ECO:0000313" key="2">
    <source>
        <dbReference type="EMBL" id="MPM75334.1"/>
    </source>
</evidence>
<reference evidence="2" key="1">
    <citation type="submission" date="2019-08" db="EMBL/GenBank/DDBJ databases">
        <authorList>
            <person name="Kucharzyk K."/>
            <person name="Murdoch R.W."/>
            <person name="Higgins S."/>
            <person name="Loffler F."/>
        </authorList>
    </citation>
    <scope>NUCLEOTIDE SEQUENCE</scope>
</reference>
<dbReference type="Gene3D" id="2.60.40.1240">
    <property type="match status" value="1"/>
</dbReference>
<proteinExistence type="predicted"/>
<protein>
    <recommendedName>
        <fullName evidence="3">DUF4352 domain-containing protein</fullName>
    </recommendedName>
</protein>
<dbReference type="InterPro" id="IPR029050">
    <property type="entry name" value="Immunoprotect_excell_Ig-like"/>
</dbReference>
<evidence type="ECO:0000256" key="1">
    <source>
        <dbReference type="ARBA" id="ARBA00022729"/>
    </source>
</evidence>
<accession>A0A645CEI7</accession>
<comment type="caution">
    <text evidence="2">The sequence shown here is derived from an EMBL/GenBank/DDBJ whole genome shotgun (WGS) entry which is preliminary data.</text>
</comment>
<dbReference type="EMBL" id="VSSQ01026559">
    <property type="protein sequence ID" value="MPM75334.1"/>
    <property type="molecule type" value="Genomic_DNA"/>
</dbReference>
<organism evidence="2">
    <name type="scientific">bioreactor metagenome</name>
    <dbReference type="NCBI Taxonomy" id="1076179"/>
    <lineage>
        <taxon>unclassified sequences</taxon>
        <taxon>metagenomes</taxon>
        <taxon>ecological metagenomes</taxon>
    </lineage>
</organism>
<name>A0A645CEI7_9ZZZZ</name>
<dbReference type="AlphaFoldDB" id="A0A645CEI7"/>